<dbReference type="PRINTS" id="PR00038">
    <property type="entry name" value="HTHLUXR"/>
</dbReference>
<dbReference type="PANTHER" id="PTHR16305:SF35">
    <property type="entry name" value="TRANSCRIPTIONAL ACTIVATOR DOMAIN"/>
    <property type="match status" value="1"/>
</dbReference>
<gene>
    <name evidence="4" type="ORF">C791_3325</name>
</gene>
<dbReference type="InterPro" id="IPR027417">
    <property type="entry name" value="P-loop_NTPase"/>
</dbReference>
<dbReference type="AlphaFoldDB" id="M2QIH3"/>
<dbReference type="Gene3D" id="1.10.10.10">
    <property type="entry name" value="Winged helix-like DNA-binding domain superfamily/Winged helix DNA-binding domain"/>
    <property type="match status" value="1"/>
</dbReference>
<dbReference type="Gene3D" id="3.40.50.300">
    <property type="entry name" value="P-loop containing nucleotide triphosphate hydrolases"/>
    <property type="match status" value="1"/>
</dbReference>
<proteinExistence type="predicted"/>
<dbReference type="InterPro" id="IPR011990">
    <property type="entry name" value="TPR-like_helical_dom_sf"/>
</dbReference>
<keyword evidence="1" id="KW-0547">Nucleotide-binding</keyword>
<name>M2QIH3_9PSEU</name>
<dbReference type="SUPFAM" id="SSF46894">
    <property type="entry name" value="C-terminal effector domain of the bipartite response regulators"/>
    <property type="match status" value="1"/>
</dbReference>
<keyword evidence="2" id="KW-0067">ATP-binding</keyword>
<dbReference type="PROSITE" id="PS50043">
    <property type="entry name" value="HTH_LUXR_2"/>
    <property type="match status" value="1"/>
</dbReference>
<dbReference type="EMBL" id="ANMG01000032">
    <property type="protein sequence ID" value="EMD26481.1"/>
    <property type="molecule type" value="Genomic_DNA"/>
</dbReference>
<evidence type="ECO:0000256" key="2">
    <source>
        <dbReference type="ARBA" id="ARBA00022840"/>
    </source>
</evidence>
<dbReference type="Gene3D" id="1.25.40.10">
    <property type="entry name" value="Tetratricopeptide repeat domain"/>
    <property type="match status" value="1"/>
</dbReference>
<accession>M2QIH3</accession>
<dbReference type="PATRIC" id="fig|1238180.3.peg.3656"/>
<evidence type="ECO:0000259" key="3">
    <source>
        <dbReference type="PROSITE" id="PS50043"/>
    </source>
</evidence>
<dbReference type="InterPro" id="IPR000792">
    <property type="entry name" value="Tscrpt_reg_LuxR_C"/>
</dbReference>
<organism evidence="4 5">
    <name type="scientific">Amycolatopsis azurea DSM 43854</name>
    <dbReference type="NCBI Taxonomy" id="1238180"/>
    <lineage>
        <taxon>Bacteria</taxon>
        <taxon>Bacillati</taxon>
        <taxon>Actinomycetota</taxon>
        <taxon>Actinomycetes</taxon>
        <taxon>Pseudonocardiales</taxon>
        <taxon>Pseudonocardiaceae</taxon>
        <taxon>Amycolatopsis</taxon>
    </lineage>
</organism>
<dbReference type="InterPro" id="IPR036388">
    <property type="entry name" value="WH-like_DNA-bd_sf"/>
</dbReference>
<dbReference type="GO" id="GO:0005737">
    <property type="term" value="C:cytoplasm"/>
    <property type="evidence" value="ECO:0007669"/>
    <property type="project" value="TreeGrafter"/>
</dbReference>
<dbReference type="Proteomes" id="UP000014137">
    <property type="component" value="Unassembled WGS sequence"/>
</dbReference>
<feature type="domain" description="HTH luxR-type" evidence="3">
    <location>
        <begin position="810"/>
        <end position="875"/>
    </location>
</feature>
<comment type="caution">
    <text evidence="4">The sequence shown here is derived from an EMBL/GenBank/DDBJ whole genome shotgun (WGS) entry which is preliminary data.</text>
</comment>
<dbReference type="SUPFAM" id="SSF48452">
    <property type="entry name" value="TPR-like"/>
    <property type="match status" value="1"/>
</dbReference>
<dbReference type="GO" id="GO:0003677">
    <property type="term" value="F:DNA binding"/>
    <property type="evidence" value="ECO:0007669"/>
    <property type="project" value="InterPro"/>
</dbReference>
<dbReference type="GO" id="GO:0006355">
    <property type="term" value="P:regulation of DNA-templated transcription"/>
    <property type="evidence" value="ECO:0007669"/>
    <property type="project" value="InterPro"/>
</dbReference>
<reference evidence="4 5" key="1">
    <citation type="submission" date="2012-10" db="EMBL/GenBank/DDBJ databases">
        <title>Genome assembly of Amycolatopsis azurea DSM 43854.</title>
        <authorList>
            <person name="Khatri I."/>
            <person name="Kaur I."/>
            <person name="Subramanian S."/>
            <person name="Mayilraj S."/>
        </authorList>
    </citation>
    <scope>NUCLEOTIDE SEQUENCE [LARGE SCALE GENOMIC DNA]</scope>
    <source>
        <strain evidence="4 5">DSM 43854</strain>
    </source>
</reference>
<dbReference type="SUPFAM" id="SSF52540">
    <property type="entry name" value="P-loop containing nucleoside triphosphate hydrolases"/>
    <property type="match status" value="1"/>
</dbReference>
<dbReference type="InterPro" id="IPR016032">
    <property type="entry name" value="Sig_transdc_resp-reg_C-effctor"/>
</dbReference>
<dbReference type="InterPro" id="IPR041664">
    <property type="entry name" value="AAA_16"/>
</dbReference>
<dbReference type="PANTHER" id="PTHR16305">
    <property type="entry name" value="TESTICULAR SOLUBLE ADENYLYL CYCLASE"/>
    <property type="match status" value="1"/>
</dbReference>
<evidence type="ECO:0000256" key="1">
    <source>
        <dbReference type="ARBA" id="ARBA00022741"/>
    </source>
</evidence>
<dbReference type="Pfam" id="PF13191">
    <property type="entry name" value="AAA_16"/>
    <property type="match status" value="1"/>
</dbReference>
<dbReference type="PROSITE" id="PS00622">
    <property type="entry name" value="HTH_LUXR_1"/>
    <property type="match status" value="1"/>
</dbReference>
<dbReference type="GO" id="GO:0004016">
    <property type="term" value="F:adenylate cyclase activity"/>
    <property type="evidence" value="ECO:0007669"/>
    <property type="project" value="TreeGrafter"/>
</dbReference>
<evidence type="ECO:0000313" key="5">
    <source>
        <dbReference type="Proteomes" id="UP000014137"/>
    </source>
</evidence>
<dbReference type="GO" id="GO:0005524">
    <property type="term" value="F:ATP binding"/>
    <property type="evidence" value="ECO:0007669"/>
    <property type="project" value="UniProtKB-KW"/>
</dbReference>
<protein>
    <recommendedName>
        <fullName evidence="3">HTH luxR-type domain-containing protein</fullName>
    </recommendedName>
</protein>
<dbReference type="Pfam" id="PF00196">
    <property type="entry name" value="GerE"/>
    <property type="match status" value="1"/>
</dbReference>
<evidence type="ECO:0000313" key="4">
    <source>
        <dbReference type="EMBL" id="EMD26481.1"/>
    </source>
</evidence>
<dbReference type="CDD" id="cd06170">
    <property type="entry name" value="LuxR_C_like"/>
    <property type="match status" value="1"/>
</dbReference>
<sequence length="880" mass="92996">MGRTDEIAALDHLVAAARHGDGGALVLHGEPGIGKSALLDHVRRGATDFRVVEASGSEFETELPFAALHQLCVPVLGHLDELSASHREALQVAFGLGSGTPDLFRIGLATLDLLSCAARRSPVLCVIDDAHWLDDASVKALTFLARRITAEPVAMVFAARDDGGLDALPGLAVPGLGDADARTLLAVDGLATIDPRVRDRVLAEARGNPLALLELPKSGGFALPDTSSLPSRIERGFVSRLAGLPVGARSLLTLASADPTGNPALLWAAARELGAEVEAGAGAAESSGLVEFSTRVRFCHPLARSAVYRAAPAGERRRAHRALASVTDPEADPDRRVWHLAQAGTGPDDDLAAELARSASRAQARGGVAAAAAFLERAAALSLDPGARTGHTLAAVRAKLGAGATDAAAELLTTVEALDDRTLAKVDTLRGQIAFARHTDDNGADFMLRAARRVAALDPEWSRECFLDALEASLLVGRASGIMDTVVRQARSAPPAPRPPDILDALILLTTEGHRAAVPLLQRVLADSPMWTRRPALATMVAAELWDMGSHARIVDWLMGTARETGSPHTLRLGLAQVAMTAVLTGDPGKAMSAIAEEEAIADALGVPSLLYPRLHLTASRGRREEGLALFEKATSSGIGQMTANVHWAAAVLNNGLADYPAALAAARQATEPGDLFLAGVALPELVEAAVRCGERESAMSALESLTERTTPSGTPWGLGVTAYARALVTGAENDYMEAVRCLAESPLVPYRARAHLLYGEWLRREGRRRDAREHLRAAHELSSSAGMEAFTRRAADELRATGEVARGRSASGHVELTLQEVHIARLVATGATSKEVAARLFLSPRTVDAHLRNIFRKLGITSRRQLRDLPDPEIIGTGR</sequence>
<dbReference type="SMART" id="SM00421">
    <property type="entry name" value="HTH_LUXR"/>
    <property type="match status" value="1"/>
</dbReference>